<dbReference type="CDD" id="cd24008">
    <property type="entry name" value="ASKHA_NBD_GLK"/>
    <property type="match status" value="1"/>
</dbReference>
<sequence length="338" mass="36263">MRIPIALKDTDSPGRPLVLAADLGGTKCNMALFRHQDQGPVLLRQDHFPSAQFSSMADIVRKFIGTDPMPDVICIGVAGPVLEGKSKLTNLTWDVDQQQLEQELGVGKVALINDLEATAYGLAALEDKDVLSFPGNGGTPGNIALIAPGTGLGEAGLYWDGAHYHPFATEGGHAGFGPREAIDLELFNHLHTQYEHISWERVVSGQGIMNIFHFLVEVKQRPCSEALMAAAKEDGAAAVSQAALTAGDPTAREALDMFVRYLAIESANLVLKMKGTGGLYIGGGIPVAVLPLLQSGEWLHVFHKGGRMRPLLESVDVHIVLQAKTALFGAGWYGMYNM</sequence>
<organism evidence="4 5">
    <name type="scientific">Dinghuibacter silviterrae</name>
    <dbReference type="NCBI Taxonomy" id="1539049"/>
    <lineage>
        <taxon>Bacteria</taxon>
        <taxon>Pseudomonadati</taxon>
        <taxon>Bacteroidota</taxon>
        <taxon>Chitinophagia</taxon>
        <taxon>Chitinophagales</taxon>
        <taxon>Chitinophagaceae</taxon>
        <taxon>Dinghuibacter</taxon>
    </lineage>
</organism>
<dbReference type="Pfam" id="PF02685">
    <property type="entry name" value="Glucokinase"/>
    <property type="match status" value="1"/>
</dbReference>
<gene>
    <name evidence="4" type="ORF">EDB95_1028</name>
</gene>
<dbReference type="Proteomes" id="UP000294498">
    <property type="component" value="Unassembled WGS sequence"/>
</dbReference>
<comment type="similarity">
    <text evidence="3">Belongs to the bacterial glucokinase family.</text>
</comment>
<dbReference type="Gene3D" id="3.40.367.20">
    <property type="match status" value="1"/>
</dbReference>
<dbReference type="EMBL" id="SODV01000001">
    <property type="protein sequence ID" value="TDX00012.1"/>
    <property type="molecule type" value="Genomic_DNA"/>
</dbReference>
<dbReference type="AlphaFoldDB" id="A0A4R8DPJ7"/>
<dbReference type="GO" id="GO:0005536">
    <property type="term" value="F:D-glucose binding"/>
    <property type="evidence" value="ECO:0007669"/>
    <property type="project" value="InterPro"/>
</dbReference>
<evidence type="ECO:0000256" key="2">
    <source>
        <dbReference type="ARBA" id="ARBA00022777"/>
    </source>
</evidence>
<accession>A0A4R8DPJ7</accession>
<comment type="caution">
    <text evidence="4">The sequence shown here is derived from an EMBL/GenBank/DDBJ whole genome shotgun (WGS) entry which is preliminary data.</text>
</comment>
<dbReference type="GO" id="GO:0006096">
    <property type="term" value="P:glycolytic process"/>
    <property type="evidence" value="ECO:0007669"/>
    <property type="project" value="InterPro"/>
</dbReference>
<protein>
    <submittedName>
        <fullName evidence="4">Glucokinase</fullName>
    </submittedName>
</protein>
<evidence type="ECO:0000256" key="3">
    <source>
        <dbReference type="RuleBase" id="RU004046"/>
    </source>
</evidence>
<evidence type="ECO:0000256" key="1">
    <source>
        <dbReference type="ARBA" id="ARBA00022679"/>
    </source>
</evidence>
<dbReference type="PANTHER" id="PTHR47363">
    <property type="entry name" value="GLUCOKINASE"/>
    <property type="match status" value="1"/>
</dbReference>
<dbReference type="InterPro" id="IPR043129">
    <property type="entry name" value="ATPase_NBD"/>
</dbReference>
<evidence type="ECO:0000313" key="5">
    <source>
        <dbReference type="Proteomes" id="UP000294498"/>
    </source>
</evidence>
<dbReference type="GO" id="GO:0005524">
    <property type="term" value="F:ATP binding"/>
    <property type="evidence" value="ECO:0007669"/>
    <property type="project" value="InterPro"/>
</dbReference>
<dbReference type="InterPro" id="IPR003836">
    <property type="entry name" value="Glucokinase"/>
</dbReference>
<keyword evidence="2 4" id="KW-0418">Kinase</keyword>
<dbReference type="RefSeq" id="WP_133991205.1">
    <property type="nucleotide sequence ID" value="NZ_SODV01000001.1"/>
</dbReference>
<dbReference type="Gene3D" id="3.30.420.40">
    <property type="match status" value="1"/>
</dbReference>
<name>A0A4R8DPJ7_9BACT</name>
<dbReference type="PANTHER" id="PTHR47363:SF1">
    <property type="entry name" value="GLUCOKINASE"/>
    <property type="match status" value="1"/>
</dbReference>
<dbReference type="GO" id="GO:0004340">
    <property type="term" value="F:glucokinase activity"/>
    <property type="evidence" value="ECO:0007669"/>
    <property type="project" value="InterPro"/>
</dbReference>
<reference evidence="4 5" key="1">
    <citation type="submission" date="2019-03" db="EMBL/GenBank/DDBJ databases">
        <title>Genomic Encyclopedia of Type Strains, Phase IV (KMG-IV): sequencing the most valuable type-strain genomes for metagenomic binning, comparative biology and taxonomic classification.</title>
        <authorList>
            <person name="Goeker M."/>
        </authorList>
    </citation>
    <scope>NUCLEOTIDE SEQUENCE [LARGE SCALE GENOMIC DNA]</scope>
    <source>
        <strain evidence="4 5">DSM 100059</strain>
    </source>
</reference>
<proteinExistence type="inferred from homology"/>
<keyword evidence="1" id="KW-0808">Transferase</keyword>
<dbReference type="OrthoDB" id="9800595at2"/>
<evidence type="ECO:0000313" key="4">
    <source>
        <dbReference type="EMBL" id="TDX00012.1"/>
    </source>
</evidence>
<keyword evidence="5" id="KW-1185">Reference proteome</keyword>
<dbReference type="SUPFAM" id="SSF53067">
    <property type="entry name" value="Actin-like ATPase domain"/>
    <property type="match status" value="1"/>
</dbReference>